<organism evidence="1">
    <name type="scientific">uncultured Caudovirales phage</name>
    <dbReference type="NCBI Taxonomy" id="2100421"/>
    <lineage>
        <taxon>Viruses</taxon>
        <taxon>Duplodnaviria</taxon>
        <taxon>Heunggongvirae</taxon>
        <taxon>Uroviricota</taxon>
        <taxon>Caudoviricetes</taxon>
        <taxon>Peduoviridae</taxon>
        <taxon>Maltschvirus</taxon>
        <taxon>Maltschvirus maltsch</taxon>
    </lineage>
</organism>
<dbReference type="EMBL" id="LR796184">
    <property type="protein sequence ID" value="CAB4124560.1"/>
    <property type="molecule type" value="Genomic_DNA"/>
</dbReference>
<proteinExistence type="predicted"/>
<accession>A0A6J5KWD6</accession>
<sequence>MQDLNIITKLNNEATERDIPNQLAAGKYVAAQYTGLHFTGYTSHDTESECNAAAAAHVNAGPSNRSQIHRPA</sequence>
<name>A0A6J5KWD6_9CAUD</name>
<gene>
    <name evidence="1" type="ORF">UFOVP61_18</name>
</gene>
<reference evidence="1" key="1">
    <citation type="submission" date="2020-04" db="EMBL/GenBank/DDBJ databases">
        <authorList>
            <person name="Chiriac C."/>
            <person name="Salcher M."/>
            <person name="Ghai R."/>
            <person name="Kavagutti S V."/>
        </authorList>
    </citation>
    <scope>NUCLEOTIDE SEQUENCE</scope>
</reference>
<protein>
    <submittedName>
        <fullName evidence="1">Uncharacterized protein</fullName>
    </submittedName>
</protein>
<evidence type="ECO:0000313" key="1">
    <source>
        <dbReference type="EMBL" id="CAB4124560.1"/>
    </source>
</evidence>